<dbReference type="InterPro" id="IPR003309">
    <property type="entry name" value="SCAN_dom"/>
</dbReference>
<dbReference type="PANTHER" id="PTHR46888">
    <property type="entry name" value="ZINC KNUCKLE DOMAINCONTAINING PROTEIN-RELATED"/>
    <property type="match status" value="1"/>
</dbReference>
<dbReference type="PANTHER" id="PTHR46888:SF1">
    <property type="entry name" value="RIBONUCLEASE H"/>
    <property type="match status" value="1"/>
</dbReference>
<dbReference type="InterPro" id="IPR038269">
    <property type="entry name" value="SCAN_sf"/>
</dbReference>
<evidence type="ECO:0000313" key="3">
    <source>
        <dbReference type="EMBL" id="KAL2098380.1"/>
    </source>
</evidence>
<keyword evidence="4" id="KW-1185">Reference proteome</keyword>
<feature type="compositionally biased region" description="Polar residues" evidence="1">
    <location>
        <begin position="45"/>
        <end position="62"/>
    </location>
</feature>
<dbReference type="EMBL" id="JBHFQA010000006">
    <property type="protein sequence ID" value="KAL2098380.1"/>
    <property type="molecule type" value="Genomic_DNA"/>
</dbReference>
<protein>
    <recommendedName>
        <fullName evidence="2">SCAN box domain-containing protein</fullName>
    </recommendedName>
</protein>
<dbReference type="PROSITE" id="PS50804">
    <property type="entry name" value="SCAN_BOX"/>
    <property type="match status" value="1"/>
</dbReference>
<comment type="caution">
    <text evidence="3">The sequence shown here is derived from an EMBL/GenBank/DDBJ whole genome shotgun (WGS) entry which is preliminary data.</text>
</comment>
<dbReference type="AlphaFoldDB" id="A0ABD1KGN7"/>
<proteinExistence type="predicted"/>
<dbReference type="Pfam" id="PF02023">
    <property type="entry name" value="SCAN"/>
    <property type="match status" value="1"/>
</dbReference>
<dbReference type="SMART" id="SM00431">
    <property type="entry name" value="SCAN"/>
    <property type="match status" value="1"/>
</dbReference>
<evidence type="ECO:0000259" key="2">
    <source>
        <dbReference type="PROSITE" id="PS50804"/>
    </source>
</evidence>
<accession>A0ABD1KGN7</accession>
<gene>
    <name evidence="3" type="ORF">ACEWY4_007587</name>
</gene>
<dbReference type="SUPFAM" id="SSF47353">
    <property type="entry name" value="Retrovirus capsid dimerization domain-like"/>
    <property type="match status" value="1"/>
</dbReference>
<name>A0ABD1KGN7_9TELE</name>
<dbReference type="Proteomes" id="UP001591681">
    <property type="component" value="Unassembled WGS sequence"/>
</dbReference>
<feature type="domain" description="SCAN box" evidence="2">
    <location>
        <begin position="177"/>
        <end position="238"/>
    </location>
</feature>
<feature type="region of interest" description="Disordered" evidence="1">
    <location>
        <begin position="16"/>
        <end position="84"/>
    </location>
</feature>
<reference evidence="3 4" key="1">
    <citation type="submission" date="2024-09" db="EMBL/GenBank/DDBJ databases">
        <title>A chromosome-level genome assembly of Gray's grenadier anchovy, Coilia grayii.</title>
        <authorList>
            <person name="Fu Z."/>
        </authorList>
    </citation>
    <scope>NUCLEOTIDE SEQUENCE [LARGE SCALE GENOMIC DNA]</scope>
    <source>
        <strain evidence="3">G4</strain>
        <tissue evidence="3">Muscle</tissue>
    </source>
</reference>
<sequence length="298" mass="33825">MQHQFQQLQLLVSTDNLHRRPPVDDDDDLQYPPAAKLRLPLDPESQPQCQGSPAQVLSQSASAVPERRRPATVSHSASPSAETPWPVNLYPPHYGYSPPKMSPYTEDEDIEHYLTTFERIALANQWPRHSWAVFLVPLLLGKARAAYVAMDIADARDYCKVKQAILAKYEIDPEAYHHRFRSMAVQDGETVKELQSRLRDLYYKWMCPSSKTKEEIGDTIILEQFLRMLNPELKVWVRCWCMIAVALSEHAGETIPAGGDVPALGTPYVIRGLMTRWSLWVVSVIGDSPPFISIDNTE</sequence>
<evidence type="ECO:0000313" key="4">
    <source>
        <dbReference type="Proteomes" id="UP001591681"/>
    </source>
</evidence>
<dbReference type="Gene3D" id="1.10.4020.10">
    <property type="entry name" value="DNA breaking-rejoining enzymes"/>
    <property type="match status" value="1"/>
</dbReference>
<organism evidence="3 4">
    <name type="scientific">Coilia grayii</name>
    <name type="common">Gray's grenadier anchovy</name>
    <dbReference type="NCBI Taxonomy" id="363190"/>
    <lineage>
        <taxon>Eukaryota</taxon>
        <taxon>Metazoa</taxon>
        <taxon>Chordata</taxon>
        <taxon>Craniata</taxon>
        <taxon>Vertebrata</taxon>
        <taxon>Euteleostomi</taxon>
        <taxon>Actinopterygii</taxon>
        <taxon>Neopterygii</taxon>
        <taxon>Teleostei</taxon>
        <taxon>Clupei</taxon>
        <taxon>Clupeiformes</taxon>
        <taxon>Clupeoidei</taxon>
        <taxon>Engraulidae</taxon>
        <taxon>Coilinae</taxon>
        <taxon>Coilia</taxon>
    </lineage>
</organism>
<evidence type="ECO:0000256" key="1">
    <source>
        <dbReference type="SAM" id="MobiDB-lite"/>
    </source>
</evidence>